<dbReference type="Proteomes" id="UP000887566">
    <property type="component" value="Unplaced"/>
</dbReference>
<protein>
    <submittedName>
        <fullName evidence="2">Uncharacterized protein</fullName>
    </submittedName>
</protein>
<reference evidence="2" key="1">
    <citation type="submission" date="2022-11" db="UniProtKB">
        <authorList>
            <consortium name="WormBaseParasite"/>
        </authorList>
    </citation>
    <scope>IDENTIFICATION</scope>
</reference>
<dbReference type="WBParaSite" id="PSAMB.scaffold1358size32551.g12622.t1">
    <property type="protein sequence ID" value="PSAMB.scaffold1358size32551.g12622.t1"/>
    <property type="gene ID" value="PSAMB.scaffold1358size32551.g12622"/>
</dbReference>
<name>A0A914UY73_9BILA</name>
<evidence type="ECO:0000313" key="1">
    <source>
        <dbReference type="Proteomes" id="UP000887566"/>
    </source>
</evidence>
<dbReference type="AlphaFoldDB" id="A0A914UY73"/>
<keyword evidence="1" id="KW-1185">Reference proteome</keyword>
<proteinExistence type="predicted"/>
<organism evidence="1 2">
    <name type="scientific">Plectus sambesii</name>
    <dbReference type="NCBI Taxonomy" id="2011161"/>
    <lineage>
        <taxon>Eukaryota</taxon>
        <taxon>Metazoa</taxon>
        <taxon>Ecdysozoa</taxon>
        <taxon>Nematoda</taxon>
        <taxon>Chromadorea</taxon>
        <taxon>Plectida</taxon>
        <taxon>Plectina</taxon>
        <taxon>Plectoidea</taxon>
        <taxon>Plectidae</taxon>
        <taxon>Plectus</taxon>
    </lineage>
</organism>
<accession>A0A914UY73</accession>
<evidence type="ECO:0000313" key="2">
    <source>
        <dbReference type="WBParaSite" id="PSAMB.scaffold1358size32551.g12622.t1"/>
    </source>
</evidence>
<sequence length="141" mass="15497">MQSPHLASIQSAEFVLSILARHSKSDGPAEAMSRKTNEPEPADANVCEPLVMALRCDSPLVSVEPRKDPFVTMTLAAKRPRLPYILKALPAAELPIVVVRSLFLADYQSPGAFSATNRPMAKSHSIVDDVRERTLADFWRA</sequence>